<accession>A0A2S3U8G3</accession>
<evidence type="ECO:0000256" key="2">
    <source>
        <dbReference type="ARBA" id="ARBA00022801"/>
    </source>
</evidence>
<dbReference type="InterPro" id="IPR013148">
    <property type="entry name" value="Glyco_hydro_32_N"/>
</dbReference>
<dbReference type="PANTHER" id="PTHR43101">
    <property type="entry name" value="BETA-FRUCTOSIDASE"/>
    <property type="match status" value="1"/>
</dbReference>
<dbReference type="EMBL" id="NKCZ01000071">
    <property type="protein sequence ID" value="POD88582.1"/>
    <property type="molecule type" value="Genomic_DNA"/>
</dbReference>
<dbReference type="GO" id="GO:0004564">
    <property type="term" value="F:beta-fructofuranosidase activity"/>
    <property type="evidence" value="ECO:0007669"/>
    <property type="project" value="UniProtKB-EC"/>
</dbReference>
<keyword evidence="3 5" id="KW-0326">Glycosidase</keyword>
<dbReference type="PROSITE" id="PS00609">
    <property type="entry name" value="GLYCOSYL_HYDROL_F32"/>
    <property type="match status" value="1"/>
</dbReference>
<feature type="domain" description="Glycosyl hydrolase family 32 N-terminal" evidence="4">
    <location>
        <begin position="37"/>
        <end position="92"/>
    </location>
</feature>
<evidence type="ECO:0000259" key="4">
    <source>
        <dbReference type="Pfam" id="PF00251"/>
    </source>
</evidence>
<proteinExistence type="inferred from homology"/>
<evidence type="ECO:0000313" key="6">
    <source>
        <dbReference type="Proteomes" id="UP000236990"/>
    </source>
</evidence>
<evidence type="ECO:0000256" key="1">
    <source>
        <dbReference type="ARBA" id="ARBA00009902"/>
    </source>
</evidence>
<dbReference type="InterPro" id="IPR051214">
    <property type="entry name" value="GH32_Enzymes"/>
</dbReference>
<comment type="similarity">
    <text evidence="1">Belongs to the glycosyl hydrolase 32 family.</text>
</comment>
<dbReference type="Pfam" id="PF00251">
    <property type="entry name" value="Glyco_hydro_32N"/>
    <property type="match status" value="1"/>
</dbReference>
<dbReference type="InterPro" id="IPR023296">
    <property type="entry name" value="Glyco_hydro_beta-prop_sf"/>
</dbReference>
<gene>
    <name evidence="5" type="primary">sacA</name>
    <name evidence="5" type="ORF">S101258_00695</name>
</gene>
<organism evidence="5 6">
    <name type="scientific">Lactiplantibacillus plantarum subsp. plantarum</name>
    <dbReference type="NCBI Taxonomy" id="337330"/>
    <lineage>
        <taxon>Bacteria</taxon>
        <taxon>Bacillati</taxon>
        <taxon>Bacillota</taxon>
        <taxon>Bacilli</taxon>
        <taxon>Lactobacillales</taxon>
        <taxon>Lactobacillaceae</taxon>
        <taxon>Lactiplantibacillus</taxon>
    </lineage>
</organism>
<dbReference type="GO" id="GO:0005975">
    <property type="term" value="P:carbohydrate metabolic process"/>
    <property type="evidence" value="ECO:0007669"/>
    <property type="project" value="InterPro"/>
</dbReference>
<evidence type="ECO:0000313" key="5">
    <source>
        <dbReference type="EMBL" id="POD88582.1"/>
    </source>
</evidence>
<protein>
    <submittedName>
        <fullName evidence="5">Beta-fructofuranosidase</fullName>
        <ecNumber evidence="5">3.2.1.26</ecNumber>
    </submittedName>
</protein>
<name>A0A2S3U8G3_LACPN</name>
<dbReference type="Gene3D" id="2.115.10.20">
    <property type="entry name" value="Glycosyl hydrolase domain, family 43"/>
    <property type="match status" value="1"/>
</dbReference>
<dbReference type="SUPFAM" id="SSF75005">
    <property type="entry name" value="Arabinanase/levansucrase/invertase"/>
    <property type="match status" value="1"/>
</dbReference>
<dbReference type="EC" id="3.2.1.26" evidence="5"/>
<reference evidence="5 6" key="1">
    <citation type="submission" date="2017-06" db="EMBL/GenBank/DDBJ databases">
        <title>Genome sequence of Lactobacillus plantarum subsp. plantarum strain SRCM101258.</title>
        <authorList>
            <person name="Cho S.H."/>
        </authorList>
    </citation>
    <scope>NUCLEOTIDE SEQUENCE [LARGE SCALE GENOMIC DNA]</scope>
    <source>
        <strain evidence="5 6">SRCM101258</strain>
    </source>
</reference>
<dbReference type="InterPro" id="IPR018053">
    <property type="entry name" value="Glyco_hydro_32_AS"/>
</dbReference>
<dbReference type="AlphaFoldDB" id="A0A2S3U8G3"/>
<dbReference type="PANTHER" id="PTHR43101:SF1">
    <property type="entry name" value="BETA-FRUCTOSIDASE"/>
    <property type="match status" value="1"/>
</dbReference>
<dbReference type="Proteomes" id="UP000236990">
    <property type="component" value="Unassembled WGS sequence"/>
</dbReference>
<evidence type="ECO:0000256" key="3">
    <source>
        <dbReference type="ARBA" id="ARBA00023295"/>
    </source>
</evidence>
<comment type="caution">
    <text evidence="5">The sequence shown here is derived from an EMBL/GenBank/DDBJ whole genome shotgun (WGS) entry which is preliminary data.</text>
</comment>
<keyword evidence="2 5" id="KW-0378">Hydrolase</keyword>
<sequence length="100" mass="11904">MQWNRKNAYTPIISGQRLNYRNWRPQARQSKWRMQHHIQPASGLLNDPNGFSYFNGQWHLFYQSFPFGPVHGLKSWQHMTSDNLVDWHDEGPSDCARYAV</sequence>